<proteinExistence type="predicted"/>
<evidence type="ECO:0000256" key="1">
    <source>
        <dbReference type="SAM" id="MobiDB-lite"/>
    </source>
</evidence>
<reference evidence="2" key="1">
    <citation type="submission" date="2022-10" db="EMBL/GenBank/DDBJ databases">
        <title>Culturing micro-colonial fungi from biological soil crusts in the Mojave desert and describing Neophaeococcomyces mojavensis, and introducing the new genera and species Taxawa tesnikishii.</title>
        <authorList>
            <person name="Kurbessoian T."/>
            <person name="Stajich J.E."/>
        </authorList>
    </citation>
    <scope>NUCLEOTIDE SEQUENCE</scope>
    <source>
        <strain evidence="2">TK_1</strain>
    </source>
</reference>
<feature type="compositionally biased region" description="Polar residues" evidence="1">
    <location>
        <begin position="75"/>
        <end position="101"/>
    </location>
</feature>
<feature type="compositionally biased region" description="Gly residues" evidence="1">
    <location>
        <begin position="102"/>
        <end position="117"/>
    </location>
</feature>
<evidence type="ECO:0008006" key="4">
    <source>
        <dbReference type="Google" id="ProtNLM"/>
    </source>
</evidence>
<sequence length="197" mass="20208">MSTTAPPHDDDGDSHMSSPEASDYFPEDDIAAPAPSTPTASSVLANPPPSELSPPSSTGPSGGRVSAFNPPPTSTDPVSMATANGGVSLQTPTQDSPTMTLSGGGGGGGGATVGMRGGRTTANSALDAPTAATGQPLGVHPGGYAWYRPEDEPGFAWKNKKAQEEWGRAWDQVLDKDIMVLNKYGDPCDERVLQAQK</sequence>
<evidence type="ECO:0000313" key="2">
    <source>
        <dbReference type="EMBL" id="KAJ9668563.1"/>
    </source>
</evidence>
<keyword evidence="3" id="KW-1185">Reference proteome</keyword>
<protein>
    <recommendedName>
        <fullName evidence="4">WW domain-containing protein</fullName>
    </recommendedName>
</protein>
<accession>A0ABQ9P2R9</accession>
<gene>
    <name evidence="2" type="ORF">H2201_001205</name>
</gene>
<name>A0ABQ9P2R9_9PEZI</name>
<evidence type="ECO:0000313" key="3">
    <source>
        <dbReference type="Proteomes" id="UP001172684"/>
    </source>
</evidence>
<comment type="caution">
    <text evidence="2">The sequence shown here is derived from an EMBL/GenBank/DDBJ whole genome shotgun (WGS) entry which is preliminary data.</text>
</comment>
<feature type="compositionally biased region" description="Low complexity" evidence="1">
    <location>
        <begin position="31"/>
        <end position="42"/>
    </location>
</feature>
<dbReference type="EMBL" id="JAPDRL010000006">
    <property type="protein sequence ID" value="KAJ9668563.1"/>
    <property type="molecule type" value="Genomic_DNA"/>
</dbReference>
<feature type="region of interest" description="Disordered" evidence="1">
    <location>
        <begin position="1"/>
        <end position="137"/>
    </location>
</feature>
<dbReference type="Proteomes" id="UP001172684">
    <property type="component" value="Unassembled WGS sequence"/>
</dbReference>
<organism evidence="2 3">
    <name type="scientific">Coniosporium apollinis</name>
    <dbReference type="NCBI Taxonomy" id="61459"/>
    <lineage>
        <taxon>Eukaryota</taxon>
        <taxon>Fungi</taxon>
        <taxon>Dikarya</taxon>
        <taxon>Ascomycota</taxon>
        <taxon>Pezizomycotina</taxon>
        <taxon>Dothideomycetes</taxon>
        <taxon>Dothideomycetes incertae sedis</taxon>
        <taxon>Coniosporium</taxon>
    </lineage>
</organism>
<feature type="compositionally biased region" description="Low complexity" evidence="1">
    <location>
        <begin position="53"/>
        <end position="66"/>
    </location>
</feature>